<accession>A0A1G1WQ88</accession>
<reference evidence="1 2" key="1">
    <citation type="journal article" date="2016" name="Nat. Commun.">
        <title>Thousands of microbial genomes shed light on interconnected biogeochemical processes in an aquifer system.</title>
        <authorList>
            <person name="Anantharaman K."/>
            <person name="Brown C.T."/>
            <person name="Hug L.A."/>
            <person name="Sharon I."/>
            <person name="Castelle C.J."/>
            <person name="Probst A.J."/>
            <person name="Thomas B.C."/>
            <person name="Singh A."/>
            <person name="Wilkins M.J."/>
            <person name="Karaoz U."/>
            <person name="Brodie E.L."/>
            <person name="Williams K.H."/>
            <person name="Hubbard S.S."/>
            <person name="Banfield J.F."/>
        </authorList>
    </citation>
    <scope>NUCLEOTIDE SEQUENCE [LARGE SCALE GENOMIC DNA]</scope>
</reference>
<dbReference type="STRING" id="1802603.A3F35_02570"/>
<evidence type="ECO:0000313" key="1">
    <source>
        <dbReference type="EMBL" id="OGY29854.1"/>
    </source>
</evidence>
<evidence type="ECO:0000313" key="2">
    <source>
        <dbReference type="Proteomes" id="UP000178068"/>
    </source>
</evidence>
<comment type="caution">
    <text evidence="1">The sequence shown here is derived from an EMBL/GenBank/DDBJ whole genome shotgun (WGS) entry which is preliminary data.</text>
</comment>
<dbReference type="AlphaFoldDB" id="A0A1G1WQ88"/>
<sequence>MSLFDFFKLKNTVGRGYLSIYDQQTVADKWQQVEELLGGNSAEAKRRAVIEADKVLDYVLDRLFPNQASTGERLKLAKEIFVGRIQEYDELWFAHKARNEMVHNLNFEMPTAEVNATLEKFKEGLKILGGLRP</sequence>
<dbReference type="EMBL" id="MHCZ01000019">
    <property type="protein sequence ID" value="OGY29854.1"/>
    <property type="molecule type" value="Genomic_DNA"/>
</dbReference>
<dbReference type="Proteomes" id="UP000178068">
    <property type="component" value="Unassembled WGS sequence"/>
</dbReference>
<name>A0A1G1WQ88_9BACT</name>
<organism evidence="1 2">
    <name type="scientific">Candidatus Woykebacteria bacterium RIFCSPHIGHO2_12_FULL_45_10</name>
    <dbReference type="NCBI Taxonomy" id="1802603"/>
    <lineage>
        <taxon>Bacteria</taxon>
        <taxon>Candidatus Woykeibacteriota</taxon>
    </lineage>
</organism>
<proteinExistence type="predicted"/>
<protein>
    <submittedName>
        <fullName evidence="1">Uncharacterized protein</fullName>
    </submittedName>
</protein>
<gene>
    <name evidence="1" type="ORF">A3F35_02570</name>
</gene>